<evidence type="ECO:0000256" key="1">
    <source>
        <dbReference type="ARBA" id="ARBA00022729"/>
    </source>
</evidence>
<proteinExistence type="predicted"/>
<dbReference type="Pfam" id="PF24568">
    <property type="entry name" value="CC_PcsB"/>
    <property type="match status" value="1"/>
</dbReference>
<feature type="signal peptide" evidence="4">
    <location>
        <begin position="1"/>
        <end position="20"/>
    </location>
</feature>
<dbReference type="SUPFAM" id="SSF51261">
    <property type="entry name" value="Duplicated hybrid motif"/>
    <property type="match status" value="1"/>
</dbReference>
<feature type="chain" id="PRO_5046025799" description="Peptidase M23 domain-containing protein" evidence="4">
    <location>
        <begin position="21"/>
        <end position="470"/>
    </location>
</feature>
<protein>
    <recommendedName>
        <fullName evidence="9">Peptidase M23 domain-containing protein</fullName>
    </recommendedName>
</protein>
<dbReference type="EMBL" id="BMLN01000002">
    <property type="protein sequence ID" value="GGN93035.1"/>
    <property type="molecule type" value="Genomic_DNA"/>
</dbReference>
<feature type="domain" description="M23ase beta-sheet core" evidence="5">
    <location>
        <begin position="368"/>
        <end position="464"/>
    </location>
</feature>
<keyword evidence="2" id="KW-0175">Coiled coil</keyword>
<evidence type="ECO:0000313" key="8">
    <source>
        <dbReference type="Proteomes" id="UP000606653"/>
    </source>
</evidence>
<evidence type="ECO:0000256" key="4">
    <source>
        <dbReference type="SAM" id="SignalP"/>
    </source>
</evidence>
<dbReference type="InterPro" id="IPR016047">
    <property type="entry name" value="M23ase_b-sheet_dom"/>
</dbReference>
<comment type="caution">
    <text evidence="7">The sequence shown here is derived from an EMBL/GenBank/DDBJ whole genome shotgun (WGS) entry which is preliminary data.</text>
</comment>
<dbReference type="Gene3D" id="6.10.250.3150">
    <property type="match status" value="1"/>
</dbReference>
<dbReference type="Gene3D" id="2.70.70.10">
    <property type="entry name" value="Glucose Permease (Domain IIA)"/>
    <property type="match status" value="1"/>
</dbReference>
<evidence type="ECO:0000256" key="2">
    <source>
        <dbReference type="SAM" id="Coils"/>
    </source>
</evidence>
<evidence type="ECO:0000313" key="7">
    <source>
        <dbReference type="EMBL" id="GGN93035.1"/>
    </source>
</evidence>
<dbReference type="Proteomes" id="UP000606653">
    <property type="component" value="Unassembled WGS sequence"/>
</dbReference>
<dbReference type="RefSeq" id="WP_018977734.1">
    <property type="nucleotide sequence ID" value="NZ_BMLN01000002.1"/>
</dbReference>
<gene>
    <name evidence="7" type="ORF">GCM10010969_06140</name>
</gene>
<name>A0ABQ2KU84_9BACL</name>
<reference evidence="8" key="1">
    <citation type="journal article" date="2019" name="Int. J. Syst. Evol. Microbiol.">
        <title>The Global Catalogue of Microorganisms (GCM) 10K type strain sequencing project: providing services to taxonomists for standard genome sequencing and annotation.</title>
        <authorList>
            <consortium name="The Broad Institute Genomics Platform"/>
            <consortium name="The Broad Institute Genome Sequencing Center for Infectious Disease"/>
            <person name="Wu L."/>
            <person name="Ma J."/>
        </authorList>
    </citation>
    <scope>NUCLEOTIDE SEQUENCE [LARGE SCALE GENOMIC DNA]</scope>
    <source>
        <strain evidence="8">CGMCC 1.6964</strain>
    </source>
</reference>
<keyword evidence="1 4" id="KW-0732">Signal</keyword>
<feature type="domain" description="Peptidoglycan hydrolase PcsB coiled-coil" evidence="6">
    <location>
        <begin position="107"/>
        <end position="178"/>
    </location>
</feature>
<dbReference type="InterPro" id="IPR050570">
    <property type="entry name" value="Cell_wall_metabolism_enzyme"/>
</dbReference>
<sequence length="470" mass="51565">MKKKALILAGVLLASVIVQPASLYASGATDKIDRQLQELQQKQKDAQAQKKAAEAEKKEAEHYKNKTSQYLEQVLANIEAVGSKLTQVSMELSETEIQLEQTEQELEAAKQRIVEREGLLDTRVRMMYTDGAVSYLDVLMASADFGDFLNRADSIKRIIGQDHSILEEQKRDQELVISKQAELETQHAKQKTLLAEVETHKKELDAKEKEKRKLIAQYDANIEEAGEISQEQDAMLIEFATKRSDLEREKRELVEAQRRAEAEAALRKAQEKARQAAAAKKAEEQRLAEQEAARAAAEAKALESSSDYSYNSNSSAGNQSSSAPSDSSSSSSSVPASNGGSMLIPVDHYRMSSNYGTRVHPITGKVKKHTGVDMAGPQGTAIHAAEGGVVTVAQWWNGYGNTVIIDHGNGVWTLYGHIRDGGLLVSPGQTVQRGQKIAEMGSTGNSTGPHLHFEVRINGEPVDPNPYLGW</sequence>
<evidence type="ECO:0008006" key="9">
    <source>
        <dbReference type="Google" id="ProtNLM"/>
    </source>
</evidence>
<dbReference type="InterPro" id="IPR011055">
    <property type="entry name" value="Dup_hybrid_motif"/>
</dbReference>
<evidence type="ECO:0000259" key="5">
    <source>
        <dbReference type="Pfam" id="PF01551"/>
    </source>
</evidence>
<accession>A0ABQ2KU84</accession>
<dbReference type="PANTHER" id="PTHR21666:SF289">
    <property type="entry name" value="L-ALA--D-GLU ENDOPEPTIDASE"/>
    <property type="match status" value="1"/>
</dbReference>
<dbReference type="InterPro" id="IPR057309">
    <property type="entry name" value="PcsB_CC"/>
</dbReference>
<feature type="coiled-coil region" evidence="2">
    <location>
        <begin position="190"/>
        <end position="305"/>
    </location>
</feature>
<dbReference type="PANTHER" id="PTHR21666">
    <property type="entry name" value="PEPTIDASE-RELATED"/>
    <property type="match status" value="1"/>
</dbReference>
<evidence type="ECO:0000259" key="6">
    <source>
        <dbReference type="Pfam" id="PF24568"/>
    </source>
</evidence>
<organism evidence="7 8">
    <name type="scientific">Saccharibacillus kuerlensis</name>
    <dbReference type="NCBI Taxonomy" id="459527"/>
    <lineage>
        <taxon>Bacteria</taxon>
        <taxon>Bacillati</taxon>
        <taxon>Bacillota</taxon>
        <taxon>Bacilli</taxon>
        <taxon>Bacillales</taxon>
        <taxon>Paenibacillaceae</taxon>
        <taxon>Saccharibacillus</taxon>
    </lineage>
</organism>
<dbReference type="Pfam" id="PF01551">
    <property type="entry name" value="Peptidase_M23"/>
    <property type="match status" value="1"/>
</dbReference>
<feature type="region of interest" description="Disordered" evidence="3">
    <location>
        <begin position="307"/>
        <end position="341"/>
    </location>
</feature>
<feature type="coiled-coil region" evidence="2">
    <location>
        <begin position="25"/>
        <end position="119"/>
    </location>
</feature>
<evidence type="ECO:0000256" key="3">
    <source>
        <dbReference type="SAM" id="MobiDB-lite"/>
    </source>
</evidence>
<keyword evidence="8" id="KW-1185">Reference proteome</keyword>
<dbReference type="CDD" id="cd12797">
    <property type="entry name" value="M23_peptidase"/>
    <property type="match status" value="1"/>
</dbReference>